<dbReference type="EMBL" id="UFQS01000565">
    <property type="protein sequence ID" value="SSX05006.1"/>
    <property type="molecule type" value="Genomic_DNA"/>
</dbReference>
<reference evidence="4" key="2">
    <citation type="submission" date="2018-07" db="EMBL/GenBank/DDBJ databases">
        <authorList>
            <person name="Quirk P.G."/>
            <person name="Krulwich T.A."/>
        </authorList>
    </citation>
    <scope>NUCLEOTIDE SEQUENCE</scope>
</reference>
<dbReference type="Gene3D" id="2.60.120.290">
    <property type="entry name" value="Spermadhesin, CUB domain"/>
    <property type="match status" value="1"/>
</dbReference>
<dbReference type="OMA" id="CNTNDIT"/>
<evidence type="ECO:0000313" key="3">
    <source>
        <dbReference type="EMBL" id="SSX05006.1"/>
    </source>
</evidence>
<reference evidence="3" key="1">
    <citation type="submission" date="2018-04" db="EMBL/GenBank/DDBJ databases">
        <authorList>
            <person name="Go L.Y."/>
            <person name="Mitchell J.A."/>
        </authorList>
    </citation>
    <scope>NUCLEOTIDE SEQUENCE</scope>
    <source>
        <tissue evidence="3">Whole organism</tissue>
    </source>
</reference>
<dbReference type="PANTHER" id="PTHR33236:SF12">
    <property type="entry name" value="CUB DOMAIN-CONTAINING PROTEIN-RELATED"/>
    <property type="match status" value="1"/>
</dbReference>
<dbReference type="PANTHER" id="PTHR33236">
    <property type="entry name" value="INTRAFLAGELLAR TRANSPORT PROTEIN 122 FAMILY PROTEIN-RELATED"/>
    <property type="match status" value="1"/>
</dbReference>
<evidence type="ECO:0000256" key="1">
    <source>
        <dbReference type="SAM" id="SignalP"/>
    </source>
</evidence>
<feature type="domain" description="CUB" evidence="2">
    <location>
        <begin position="150"/>
        <end position="292"/>
    </location>
</feature>
<dbReference type="InterPro" id="IPR035914">
    <property type="entry name" value="Sperma_CUB_dom_sf"/>
</dbReference>
<sequence>MIKYFLLIFVLNLTLLTVSVNGTIINCGGTSAHRTLTFSTPSKLPETCVYKFKPTTSRVCKIKFEFIKFSLAQPSLVPFPKCVVDEMHSDEISLCGENAGQHVYLTYPSSKVLTLTFRTQDRTGINLPFPIWNIKMTQIDCNTNDITVPPPLCLQYFSAPNGVIESFNFNDGTGQYIGNTTYAICIRKPQRDSVIRFTSSLFEMSYNGEDPQIGTDTACLPALSNPDLSEDHLSIPGSAFLNGIRAEKFCGKSLLASRITSKTPGPFAMYFNSDQLFDALKPETGFTIFYEIV</sequence>
<feature type="chain" id="PRO_5036328673" evidence="1">
    <location>
        <begin position="23"/>
        <end position="293"/>
    </location>
</feature>
<name>A0A336MH02_CULSO</name>
<dbReference type="AlphaFoldDB" id="A0A336MH02"/>
<dbReference type="Pfam" id="PF26080">
    <property type="entry name" value="CUB_animal"/>
    <property type="match status" value="1"/>
</dbReference>
<dbReference type="VEuPathDB" id="VectorBase:CSON012247"/>
<accession>A0A336MH02</accession>
<keyword evidence="1" id="KW-0732">Signal</keyword>
<dbReference type="InterPro" id="IPR058698">
    <property type="entry name" value="CUB_metazoa"/>
</dbReference>
<dbReference type="EMBL" id="UFQT01000565">
    <property type="protein sequence ID" value="SSX25368.1"/>
    <property type="molecule type" value="Genomic_DNA"/>
</dbReference>
<feature type="signal peptide" evidence="1">
    <location>
        <begin position="1"/>
        <end position="22"/>
    </location>
</feature>
<protein>
    <submittedName>
        <fullName evidence="4">CSON012247 protein</fullName>
    </submittedName>
</protein>
<evidence type="ECO:0000313" key="4">
    <source>
        <dbReference type="EMBL" id="SSX25368.1"/>
    </source>
</evidence>
<gene>
    <name evidence="4" type="primary">CSON012247</name>
</gene>
<evidence type="ECO:0000259" key="2">
    <source>
        <dbReference type="Pfam" id="PF26080"/>
    </source>
</evidence>
<organism evidence="4">
    <name type="scientific">Culicoides sonorensis</name>
    <name type="common">Biting midge</name>
    <dbReference type="NCBI Taxonomy" id="179676"/>
    <lineage>
        <taxon>Eukaryota</taxon>
        <taxon>Metazoa</taxon>
        <taxon>Ecdysozoa</taxon>
        <taxon>Arthropoda</taxon>
        <taxon>Hexapoda</taxon>
        <taxon>Insecta</taxon>
        <taxon>Pterygota</taxon>
        <taxon>Neoptera</taxon>
        <taxon>Endopterygota</taxon>
        <taxon>Diptera</taxon>
        <taxon>Nematocera</taxon>
        <taxon>Chironomoidea</taxon>
        <taxon>Ceratopogonidae</taxon>
        <taxon>Ceratopogoninae</taxon>
        <taxon>Culicoides</taxon>
        <taxon>Monoculicoides</taxon>
    </lineage>
</organism>
<proteinExistence type="predicted"/>